<accession>A0A1J8QFZ4</accession>
<dbReference type="GO" id="GO:0004386">
    <property type="term" value="F:helicase activity"/>
    <property type="evidence" value="ECO:0007669"/>
    <property type="project" value="InterPro"/>
</dbReference>
<organism evidence="2 3">
    <name type="scientific">Rhizopogon vesiculosus</name>
    <dbReference type="NCBI Taxonomy" id="180088"/>
    <lineage>
        <taxon>Eukaryota</taxon>
        <taxon>Fungi</taxon>
        <taxon>Dikarya</taxon>
        <taxon>Basidiomycota</taxon>
        <taxon>Agaricomycotina</taxon>
        <taxon>Agaricomycetes</taxon>
        <taxon>Agaricomycetidae</taxon>
        <taxon>Boletales</taxon>
        <taxon>Suillineae</taxon>
        <taxon>Rhizopogonaceae</taxon>
        <taxon>Rhizopogon</taxon>
    </lineage>
</organism>
<reference evidence="2 3" key="1">
    <citation type="submission" date="2016-03" db="EMBL/GenBank/DDBJ databases">
        <title>Comparative genomics of the ectomycorrhizal sister species Rhizopogon vinicolor and Rhizopogon vesiculosus (Basidiomycota: Boletales) reveals a divergence of the mating type B locus.</title>
        <authorList>
            <person name="Mujic A.B."/>
            <person name="Kuo A."/>
            <person name="Tritt A."/>
            <person name="Lipzen A."/>
            <person name="Chen C."/>
            <person name="Johnson J."/>
            <person name="Sharma A."/>
            <person name="Barry K."/>
            <person name="Grigoriev I.V."/>
            <person name="Spatafora J.W."/>
        </authorList>
    </citation>
    <scope>NUCLEOTIDE SEQUENCE [LARGE SCALE GENOMIC DNA]</scope>
    <source>
        <strain evidence="2 3">AM-OR11-056</strain>
    </source>
</reference>
<comment type="caution">
    <text evidence="2">The sequence shown here is derived from an EMBL/GenBank/DDBJ whole genome shotgun (WGS) entry which is preliminary data.</text>
</comment>
<dbReference type="EMBL" id="LVVM01004629">
    <property type="protein sequence ID" value="OJA12505.1"/>
    <property type="molecule type" value="Genomic_DNA"/>
</dbReference>
<protein>
    <recommendedName>
        <fullName evidence="1">DNA2/NAM7 helicase helicase domain-containing protein</fullName>
    </recommendedName>
</protein>
<dbReference type="OrthoDB" id="6513042at2759"/>
<evidence type="ECO:0000313" key="2">
    <source>
        <dbReference type="EMBL" id="OJA12505.1"/>
    </source>
</evidence>
<proteinExistence type="predicted"/>
<name>A0A1J8QFZ4_9AGAM</name>
<gene>
    <name evidence="2" type="ORF">AZE42_10455</name>
</gene>
<dbReference type="InterPro" id="IPR041677">
    <property type="entry name" value="DNA2/NAM7_AAA_11"/>
</dbReference>
<dbReference type="InterPro" id="IPR027417">
    <property type="entry name" value="P-loop_NTPase"/>
</dbReference>
<dbReference type="SUPFAM" id="SSF52540">
    <property type="entry name" value="P-loop containing nucleoside triphosphate hydrolases"/>
    <property type="match status" value="1"/>
</dbReference>
<dbReference type="Pfam" id="PF13086">
    <property type="entry name" value="AAA_11"/>
    <property type="match status" value="1"/>
</dbReference>
<sequence length="94" mass="10690">MLSSFTLRNFGGFTTAPIKTLVIDEASQIEIGDYIPLFTSHSTIRKVCFIGDNKQLPPYGQEDIQDLKSIFEVEHLRDCTIFLNDAPSNWMVHL</sequence>
<keyword evidence="3" id="KW-1185">Reference proteome</keyword>
<dbReference type="Gene3D" id="3.40.50.300">
    <property type="entry name" value="P-loop containing nucleotide triphosphate hydrolases"/>
    <property type="match status" value="1"/>
</dbReference>
<dbReference type="AlphaFoldDB" id="A0A1J8QFZ4"/>
<dbReference type="Proteomes" id="UP000183567">
    <property type="component" value="Unassembled WGS sequence"/>
</dbReference>
<dbReference type="STRING" id="180088.A0A1J8QFZ4"/>
<evidence type="ECO:0000259" key="1">
    <source>
        <dbReference type="Pfam" id="PF13086"/>
    </source>
</evidence>
<evidence type="ECO:0000313" key="3">
    <source>
        <dbReference type="Proteomes" id="UP000183567"/>
    </source>
</evidence>
<feature type="domain" description="DNA2/NAM7 helicase helicase" evidence="1">
    <location>
        <begin position="14"/>
        <end position="58"/>
    </location>
</feature>